<comment type="caution">
    <text evidence="1">The sequence shown here is derived from an EMBL/GenBank/DDBJ whole genome shotgun (WGS) entry which is preliminary data.</text>
</comment>
<evidence type="ECO:0000313" key="2">
    <source>
        <dbReference type="Proteomes" id="UP001594351"/>
    </source>
</evidence>
<evidence type="ECO:0008006" key="3">
    <source>
        <dbReference type="Google" id="ProtNLM"/>
    </source>
</evidence>
<name>A0ABV6YXX2_UNCC1</name>
<protein>
    <recommendedName>
        <fullName evidence="3">Transcriptional regulator</fullName>
    </recommendedName>
</protein>
<dbReference type="EMBL" id="JBHPBY010000134">
    <property type="protein sequence ID" value="MFC1850921.1"/>
    <property type="molecule type" value="Genomic_DNA"/>
</dbReference>
<evidence type="ECO:0000313" key="1">
    <source>
        <dbReference type="EMBL" id="MFC1850921.1"/>
    </source>
</evidence>
<accession>A0ABV6YXX2</accession>
<dbReference type="Proteomes" id="UP001594351">
    <property type="component" value="Unassembled WGS sequence"/>
</dbReference>
<reference evidence="1 2" key="1">
    <citation type="submission" date="2024-09" db="EMBL/GenBank/DDBJ databases">
        <title>Laminarin stimulates single cell rates of sulfate reduction while oxygen inhibits transcriptomic activity in coastal marine sediment.</title>
        <authorList>
            <person name="Lindsay M."/>
            <person name="Orcutt B."/>
            <person name="Emerson D."/>
            <person name="Stepanauskas R."/>
            <person name="D'Angelo T."/>
        </authorList>
    </citation>
    <scope>NUCLEOTIDE SEQUENCE [LARGE SCALE GENOMIC DNA]</scope>
    <source>
        <strain evidence="1">SAG AM-311-K15</strain>
    </source>
</reference>
<sequence>MIIEIRNKVEHEELDYNFLMDCLKDYRKPRDKLSLLINRGDLIRIKKGLYVFGEKIARSPYSREVLANLINGPSYVSLEYALNYWGMIPEKAHVVTSVTLGKSRKYQTPVGYFTYRHLARDRYWVGINLVGRDMGRSFLIATMEKALVDTIWSDKSLKLQGVVDMEQYLSEQLRIDEDVLSSLNNPRMEFICSCFHSAKINLLLQYLQQGILHE</sequence>
<organism evidence="1 2">
    <name type="scientific">candidate division CSSED10-310 bacterium</name>
    <dbReference type="NCBI Taxonomy" id="2855610"/>
    <lineage>
        <taxon>Bacteria</taxon>
        <taxon>Bacteria division CSSED10-310</taxon>
    </lineage>
</organism>
<gene>
    <name evidence="1" type="ORF">ACFL27_12065</name>
</gene>
<keyword evidence="2" id="KW-1185">Reference proteome</keyword>
<proteinExistence type="predicted"/>